<dbReference type="EMBL" id="AVOT02007969">
    <property type="protein sequence ID" value="MBW0485027.1"/>
    <property type="molecule type" value="Genomic_DNA"/>
</dbReference>
<dbReference type="AlphaFoldDB" id="A0A9Q3CM36"/>
<proteinExistence type="predicted"/>
<organism evidence="1 2">
    <name type="scientific">Austropuccinia psidii MF-1</name>
    <dbReference type="NCBI Taxonomy" id="1389203"/>
    <lineage>
        <taxon>Eukaryota</taxon>
        <taxon>Fungi</taxon>
        <taxon>Dikarya</taxon>
        <taxon>Basidiomycota</taxon>
        <taxon>Pucciniomycotina</taxon>
        <taxon>Pucciniomycetes</taxon>
        <taxon>Pucciniales</taxon>
        <taxon>Sphaerophragmiaceae</taxon>
        <taxon>Austropuccinia</taxon>
    </lineage>
</organism>
<reference evidence="1" key="1">
    <citation type="submission" date="2021-03" db="EMBL/GenBank/DDBJ databases">
        <title>Draft genome sequence of rust myrtle Austropuccinia psidii MF-1, a brazilian biotype.</title>
        <authorList>
            <person name="Quecine M.C."/>
            <person name="Pachon D.M.R."/>
            <person name="Bonatelli M.L."/>
            <person name="Correr F.H."/>
            <person name="Franceschini L.M."/>
            <person name="Leite T.F."/>
            <person name="Margarido G.R.A."/>
            <person name="Almeida C.A."/>
            <person name="Ferrarezi J.A."/>
            <person name="Labate C.A."/>
        </authorList>
    </citation>
    <scope>NUCLEOTIDE SEQUENCE</scope>
    <source>
        <strain evidence="1">MF-1</strain>
    </source>
</reference>
<dbReference type="Proteomes" id="UP000765509">
    <property type="component" value="Unassembled WGS sequence"/>
</dbReference>
<evidence type="ECO:0000313" key="2">
    <source>
        <dbReference type="Proteomes" id="UP000765509"/>
    </source>
</evidence>
<keyword evidence="2" id="KW-1185">Reference proteome</keyword>
<name>A0A9Q3CM36_9BASI</name>
<evidence type="ECO:0000313" key="1">
    <source>
        <dbReference type="EMBL" id="MBW0485027.1"/>
    </source>
</evidence>
<gene>
    <name evidence="1" type="ORF">O181_024742</name>
</gene>
<protein>
    <submittedName>
        <fullName evidence="1">Uncharacterized protein</fullName>
    </submittedName>
</protein>
<accession>A0A9Q3CM36</accession>
<sequence length="95" mass="10628">MMAKRQLKLFILLNPCRCPGSAASNIRRYLWSKKDGPFGKEFQASEVQTPDATSGYSDCRGMWQDGPMLEDPFQLVVGQSNPVQQSQFPGSTLKE</sequence>
<comment type="caution">
    <text evidence="1">The sequence shown here is derived from an EMBL/GenBank/DDBJ whole genome shotgun (WGS) entry which is preliminary data.</text>
</comment>